<dbReference type="GO" id="GO:0015074">
    <property type="term" value="P:DNA integration"/>
    <property type="evidence" value="ECO:0007669"/>
    <property type="project" value="UniProtKB-KW"/>
</dbReference>
<gene>
    <name evidence="5" type="ordered locus">Runsl_4334</name>
</gene>
<proteinExistence type="predicted"/>
<evidence type="ECO:0000313" key="5">
    <source>
        <dbReference type="EMBL" id="AEI50672.1"/>
    </source>
</evidence>
<dbReference type="Proteomes" id="UP000000493">
    <property type="component" value="Chromosome"/>
</dbReference>
<evidence type="ECO:0000256" key="1">
    <source>
        <dbReference type="ARBA" id="ARBA00022908"/>
    </source>
</evidence>
<evidence type="ECO:0000313" key="6">
    <source>
        <dbReference type="Proteomes" id="UP000000493"/>
    </source>
</evidence>
<dbReference type="InterPro" id="IPR044068">
    <property type="entry name" value="CB"/>
</dbReference>
<dbReference type="SUPFAM" id="SSF56349">
    <property type="entry name" value="DNA breaking-rejoining enzymes"/>
    <property type="match status" value="1"/>
</dbReference>
<evidence type="ECO:0000256" key="2">
    <source>
        <dbReference type="ARBA" id="ARBA00023125"/>
    </source>
</evidence>
<dbReference type="RefSeq" id="WP_013929968.1">
    <property type="nucleotide sequence ID" value="NC_015703.1"/>
</dbReference>
<evidence type="ECO:0000259" key="4">
    <source>
        <dbReference type="PROSITE" id="PS51900"/>
    </source>
</evidence>
<dbReference type="InterPro" id="IPR011010">
    <property type="entry name" value="DNA_brk_join_enz"/>
</dbReference>
<dbReference type="KEGG" id="rsi:Runsl_4334"/>
<dbReference type="PROSITE" id="PS51900">
    <property type="entry name" value="CB"/>
    <property type="match status" value="1"/>
</dbReference>
<keyword evidence="6" id="KW-1185">Reference proteome</keyword>
<dbReference type="InterPro" id="IPR010998">
    <property type="entry name" value="Integrase_recombinase_N"/>
</dbReference>
<dbReference type="GO" id="GO:0003677">
    <property type="term" value="F:DNA binding"/>
    <property type="evidence" value="ECO:0007669"/>
    <property type="project" value="UniProtKB-UniRule"/>
</dbReference>
<organism evidence="5 6">
    <name type="scientific">Runella slithyformis (strain ATCC 29530 / DSM 19594 / LMG 11500 / NCIMB 11436 / LSU 4)</name>
    <dbReference type="NCBI Taxonomy" id="761193"/>
    <lineage>
        <taxon>Bacteria</taxon>
        <taxon>Pseudomonadati</taxon>
        <taxon>Bacteroidota</taxon>
        <taxon>Cytophagia</taxon>
        <taxon>Cytophagales</taxon>
        <taxon>Spirosomataceae</taxon>
        <taxon>Runella</taxon>
    </lineage>
</organism>
<evidence type="ECO:0000256" key="3">
    <source>
        <dbReference type="PROSITE-ProRule" id="PRU01248"/>
    </source>
</evidence>
<keyword evidence="1" id="KW-0229">DNA integration</keyword>
<accession>A0A7U3ZNX5</accession>
<reference evidence="6" key="1">
    <citation type="submission" date="2011-06" db="EMBL/GenBank/DDBJ databases">
        <title>The complete genome of chromosome of Runella slithyformis DSM 19594.</title>
        <authorList>
            <consortium name="US DOE Joint Genome Institute (JGI-PGF)"/>
            <person name="Lucas S."/>
            <person name="Han J."/>
            <person name="Lapidus A."/>
            <person name="Bruce D."/>
            <person name="Goodwin L."/>
            <person name="Pitluck S."/>
            <person name="Peters L."/>
            <person name="Kyrpides N."/>
            <person name="Mavromatis K."/>
            <person name="Ivanova N."/>
            <person name="Ovchinnikova G."/>
            <person name="Zhang X."/>
            <person name="Misra M."/>
            <person name="Detter J.C."/>
            <person name="Tapia R."/>
            <person name="Han C."/>
            <person name="Land M."/>
            <person name="Hauser L."/>
            <person name="Markowitz V."/>
            <person name="Cheng J.-F."/>
            <person name="Hugenholtz P."/>
            <person name="Woyke T."/>
            <person name="Wu D."/>
            <person name="Tindall B."/>
            <person name="Faehrich R."/>
            <person name="Brambilla E."/>
            <person name="Klenk H.-P."/>
            <person name="Eisen J.A."/>
        </authorList>
    </citation>
    <scope>NUCLEOTIDE SEQUENCE [LARGE SCALE GENOMIC DNA]</scope>
    <source>
        <strain evidence="6">ATCC 29530 / DSM 19594 / LMG 11500 / NCIMB 11436 / LSU 4</strain>
    </source>
</reference>
<dbReference type="AlphaFoldDB" id="A0A7U3ZNX5"/>
<reference evidence="5 6" key="2">
    <citation type="journal article" date="2012" name="Stand. Genomic Sci.">
        <title>Complete genome sequence of the aquatic bacterium Runella slithyformis type strain (LSU 4(T)).</title>
        <authorList>
            <person name="Copeland A."/>
            <person name="Zhang X."/>
            <person name="Misra M."/>
            <person name="Lapidus A."/>
            <person name="Nolan M."/>
            <person name="Lucas S."/>
            <person name="Deshpande S."/>
            <person name="Cheng J.F."/>
            <person name="Tapia R."/>
            <person name="Goodwin L.A."/>
            <person name="Pitluck S."/>
            <person name="Liolios K."/>
            <person name="Pagani I."/>
            <person name="Ivanova N."/>
            <person name="Mikhailova N."/>
            <person name="Pati A."/>
            <person name="Chen A."/>
            <person name="Palaniappan K."/>
            <person name="Land M."/>
            <person name="Hauser L."/>
            <person name="Pan C."/>
            <person name="Jeffries C.D."/>
            <person name="Detter J.C."/>
            <person name="Brambilla E.M."/>
            <person name="Rohde M."/>
            <person name="Djao O.D."/>
            <person name="Goker M."/>
            <person name="Sikorski J."/>
            <person name="Tindall B.J."/>
            <person name="Woyke T."/>
            <person name="Bristow J."/>
            <person name="Eisen J.A."/>
            <person name="Markowitz V."/>
            <person name="Hugenholtz P."/>
            <person name="Kyrpides N.C."/>
            <person name="Klenk H.P."/>
            <person name="Mavromatis K."/>
        </authorList>
    </citation>
    <scope>NUCLEOTIDE SEQUENCE [LARGE SCALE GENOMIC DNA]</scope>
    <source>
        <strain evidence="6">ATCC 29530 / DSM 19594 / LMG 11500 / NCIMB 11436 / LSU 4</strain>
    </source>
</reference>
<protein>
    <recommendedName>
        <fullName evidence="4">Core-binding (CB) domain-containing protein</fullName>
    </recommendedName>
</protein>
<name>A0A7U3ZNX5_RUNSL</name>
<feature type="domain" description="Core-binding (CB)" evidence="4">
    <location>
        <begin position="122"/>
        <end position="212"/>
    </location>
</feature>
<sequence>MFNYKQMFVLFWFRKSDSALEKNKRKNDLNYDILGSLCCRVTIDTVVGEIGSLHINIKRSTWDEKAQRILGSDASTRRGNRTLNDVRNKLERIFELLQVEHGEDVTPLMVKELFTGKKLFRYSFQQLINEYFKDRKEEVEAGIVTQETIDVHRNYSENFLEYLNKKSLKTSTITSFDEDNLDSFKIYLLKEFAYSHTRKHLGWVKQLMKHSLRKKRIKFNPLDGLCCMIRIIWRFHGVIASKKKLFLAQILYFGLFSPIIYCT</sequence>
<dbReference type="EMBL" id="CP002859">
    <property type="protein sequence ID" value="AEI50672.1"/>
    <property type="molecule type" value="Genomic_DNA"/>
</dbReference>
<keyword evidence="2 3" id="KW-0238">DNA-binding</keyword>
<dbReference type="Gene3D" id="1.10.150.130">
    <property type="match status" value="1"/>
</dbReference>